<keyword evidence="1" id="KW-0328">Glycosyltransferase</keyword>
<keyword evidence="2 3" id="KW-0808">Transferase</keyword>
<evidence type="ECO:0000313" key="4">
    <source>
        <dbReference type="Proteomes" id="UP000199705"/>
    </source>
</evidence>
<dbReference type="GO" id="GO:0005829">
    <property type="term" value="C:cytosol"/>
    <property type="evidence" value="ECO:0007669"/>
    <property type="project" value="TreeGrafter"/>
</dbReference>
<dbReference type="CDD" id="cd03789">
    <property type="entry name" value="GT9_LPS_heptosyltransferase"/>
    <property type="match status" value="1"/>
</dbReference>
<dbReference type="EMBL" id="FNCG01000018">
    <property type="protein sequence ID" value="SDI27031.1"/>
    <property type="molecule type" value="Genomic_DNA"/>
</dbReference>
<dbReference type="InterPro" id="IPR002201">
    <property type="entry name" value="Glyco_trans_9"/>
</dbReference>
<dbReference type="STRING" id="551996.SAMN05192573_11820"/>
<sequence>MKTPVNYRFYPDSSERSIKFIKLIDRITYFFKSQNDHRFKCDEKEEITLVQLAHIGDMILMLPAIKALKIMTGAKISLAVSSGNFKIATKVPFIDAVYVADAPYFSRDKKISYLKFLDQLRRIKTGILFDVRGDLRNNLFLKLFAKKKIFAGYNVGGGGALLDAELPYVHRGHVSKRINPLFNYLNLPDPVFSEYWEPNDLPCDPIEGVTLPEKFVLVHLGTGAQARKWPVQNFIQVIKGIALYFPVYVMGVEADLSPDEMTEISLLNNVTNGVGKFSMLQSISIVKKCTLFLGLDSGFSHIAALLYRKIVLIFSGTVNVDEWKPISLYKDQVIIIKETVDCDFTTGCGKLKCSHNICMTRISPHRVSEAVLRNVHEALAINKSEIN</sequence>
<dbReference type="InterPro" id="IPR051199">
    <property type="entry name" value="LPS_LOS_Heptosyltrfase"/>
</dbReference>
<accession>A0A1G8J7E4</accession>
<dbReference type="AlphaFoldDB" id="A0A1G8J7E4"/>
<dbReference type="PANTHER" id="PTHR30160">
    <property type="entry name" value="TETRAACYLDISACCHARIDE 4'-KINASE-RELATED"/>
    <property type="match status" value="1"/>
</dbReference>
<evidence type="ECO:0000313" key="3">
    <source>
        <dbReference type="EMBL" id="SDI27031.1"/>
    </source>
</evidence>
<protein>
    <submittedName>
        <fullName evidence="3">Heptosyltransferase-2</fullName>
    </submittedName>
</protein>
<dbReference type="GO" id="GO:0008713">
    <property type="term" value="F:ADP-heptose-lipopolysaccharide heptosyltransferase activity"/>
    <property type="evidence" value="ECO:0007669"/>
    <property type="project" value="TreeGrafter"/>
</dbReference>
<dbReference type="Pfam" id="PF01075">
    <property type="entry name" value="Glyco_transf_9"/>
    <property type="match status" value="1"/>
</dbReference>
<organism evidence="3 4">
    <name type="scientific">Mucilaginibacter gossypii</name>
    <dbReference type="NCBI Taxonomy" id="551996"/>
    <lineage>
        <taxon>Bacteria</taxon>
        <taxon>Pseudomonadati</taxon>
        <taxon>Bacteroidota</taxon>
        <taxon>Sphingobacteriia</taxon>
        <taxon>Sphingobacteriales</taxon>
        <taxon>Sphingobacteriaceae</taxon>
        <taxon>Mucilaginibacter</taxon>
    </lineage>
</organism>
<dbReference type="RefSeq" id="WP_091174183.1">
    <property type="nucleotide sequence ID" value="NZ_FNCG01000018.1"/>
</dbReference>
<proteinExistence type="predicted"/>
<evidence type="ECO:0000256" key="1">
    <source>
        <dbReference type="ARBA" id="ARBA00022676"/>
    </source>
</evidence>
<keyword evidence="4" id="KW-1185">Reference proteome</keyword>
<dbReference type="GO" id="GO:0009244">
    <property type="term" value="P:lipopolysaccharide core region biosynthetic process"/>
    <property type="evidence" value="ECO:0007669"/>
    <property type="project" value="TreeGrafter"/>
</dbReference>
<dbReference type="PANTHER" id="PTHR30160:SF1">
    <property type="entry name" value="LIPOPOLYSACCHARIDE 1,2-N-ACETYLGLUCOSAMINETRANSFERASE-RELATED"/>
    <property type="match status" value="1"/>
</dbReference>
<gene>
    <name evidence="3" type="ORF">SAMN05192573_11820</name>
</gene>
<dbReference type="Proteomes" id="UP000199705">
    <property type="component" value="Unassembled WGS sequence"/>
</dbReference>
<name>A0A1G8J7E4_9SPHI</name>
<evidence type="ECO:0000256" key="2">
    <source>
        <dbReference type="ARBA" id="ARBA00022679"/>
    </source>
</evidence>
<reference evidence="4" key="1">
    <citation type="submission" date="2016-10" db="EMBL/GenBank/DDBJ databases">
        <authorList>
            <person name="Varghese N."/>
            <person name="Submissions S."/>
        </authorList>
    </citation>
    <scope>NUCLEOTIDE SEQUENCE [LARGE SCALE GENOMIC DNA]</scope>
    <source>
        <strain evidence="4">Gh-67</strain>
    </source>
</reference>
<dbReference type="Gene3D" id="3.40.50.2000">
    <property type="entry name" value="Glycogen Phosphorylase B"/>
    <property type="match status" value="2"/>
</dbReference>
<dbReference type="SUPFAM" id="SSF53756">
    <property type="entry name" value="UDP-Glycosyltransferase/glycogen phosphorylase"/>
    <property type="match status" value="1"/>
</dbReference>